<evidence type="ECO:0000256" key="4">
    <source>
        <dbReference type="ARBA" id="ARBA00022723"/>
    </source>
</evidence>
<dbReference type="GO" id="GO:0046872">
    <property type="term" value="F:metal ion binding"/>
    <property type="evidence" value="ECO:0007669"/>
    <property type="project" value="UniProtKB-UniRule"/>
</dbReference>
<evidence type="ECO:0000256" key="8">
    <source>
        <dbReference type="ARBA" id="ARBA00023136"/>
    </source>
</evidence>
<dbReference type="Proteomes" id="UP000326396">
    <property type="component" value="Linkage Group LG2"/>
</dbReference>
<comment type="similarity">
    <text evidence="10 11">Belongs to the cytochrome b5 family.</text>
</comment>
<evidence type="ECO:0000256" key="1">
    <source>
        <dbReference type="ARBA" id="ARBA00004131"/>
    </source>
</evidence>
<keyword evidence="11" id="KW-1133">Transmembrane helix</keyword>
<comment type="subcellular location">
    <subcellularLocation>
        <location evidence="1">Endoplasmic reticulum membrane</location>
        <topology evidence="1">Single-pass membrane protein</topology>
        <orientation evidence="1">Cytoplasmic side</orientation>
    </subcellularLocation>
    <subcellularLocation>
        <location evidence="9">Microsome membrane</location>
        <topology evidence="9">Single-pass membrane protein</topology>
        <orientation evidence="9">Cytoplasmic side</orientation>
    </subcellularLocation>
</comment>
<evidence type="ECO:0000256" key="9">
    <source>
        <dbReference type="ARBA" id="ARBA00037877"/>
    </source>
</evidence>
<evidence type="ECO:0000256" key="7">
    <source>
        <dbReference type="ARBA" id="ARBA00023004"/>
    </source>
</evidence>
<dbReference type="SUPFAM" id="SSF55856">
    <property type="entry name" value="Cytochrome b5-like heme/steroid binding domain"/>
    <property type="match status" value="1"/>
</dbReference>
<evidence type="ECO:0000256" key="10">
    <source>
        <dbReference type="ARBA" id="ARBA00038168"/>
    </source>
</evidence>
<feature type="transmembrane region" description="Helical" evidence="11">
    <location>
        <begin position="114"/>
        <end position="131"/>
    </location>
</feature>
<keyword evidence="5" id="KW-0256">Endoplasmic reticulum</keyword>
<keyword evidence="6" id="KW-0492">Microsome</keyword>
<dbReference type="Gene3D" id="3.10.120.10">
    <property type="entry name" value="Cytochrome b5-like heme/steroid binding domain"/>
    <property type="match status" value="1"/>
</dbReference>
<keyword evidence="3 11" id="KW-0812">Transmembrane</keyword>
<gene>
    <name evidence="13" type="ORF">E3N88_21818</name>
</gene>
<evidence type="ECO:0000259" key="12">
    <source>
        <dbReference type="PROSITE" id="PS50255"/>
    </source>
</evidence>
<dbReference type="Pfam" id="PF00173">
    <property type="entry name" value="Cyt-b5"/>
    <property type="match status" value="1"/>
</dbReference>
<protein>
    <recommendedName>
        <fullName evidence="12">Cytochrome b5 heme-binding domain-containing protein</fullName>
    </recommendedName>
</protein>
<keyword evidence="8 11" id="KW-0472">Membrane</keyword>
<keyword evidence="4 11" id="KW-0479">Metal-binding</keyword>
<dbReference type="InterPro" id="IPR036400">
    <property type="entry name" value="Cyt_B5-like_heme/steroid_sf"/>
</dbReference>
<dbReference type="GO" id="GO:0020037">
    <property type="term" value="F:heme binding"/>
    <property type="evidence" value="ECO:0007669"/>
    <property type="project" value="UniProtKB-UniRule"/>
</dbReference>
<dbReference type="SMART" id="SM01117">
    <property type="entry name" value="Cyt-b5"/>
    <property type="match status" value="1"/>
</dbReference>
<evidence type="ECO:0000256" key="5">
    <source>
        <dbReference type="ARBA" id="ARBA00022824"/>
    </source>
</evidence>
<accession>A0A5N6NA80</accession>
<evidence type="ECO:0000256" key="3">
    <source>
        <dbReference type="ARBA" id="ARBA00022692"/>
    </source>
</evidence>
<dbReference type="OrthoDB" id="260519at2759"/>
<comment type="caution">
    <text evidence="13">The sequence shown here is derived from an EMBL/GenBank/DDBJ whole genome shotgun (WGS) entry which is preliminary data.</text>
</comment>
<evidence type="ECO:0000313" key="14">
    <source>
        <dbReference type="Proteomes" id="UP000326396"/>
    </source>
</evidence>
<dbReference type="PANTHER" id="PTHR19359:SF136">
    <property type="entry name" value="CYTOCHROME B5-LIKE HEME_STEROID BINDING DOMAIN-CONTAINING PROTEIN-RELATED"/>
    <property type="match status" value="1"/>
</dbReference>
<dbReference type="EMBL" id="SZYD01000012">
    <property type="protein sequence ID" value="KAD4584217.1"/>
    <property type="molecule type" value="Genomic_DNA"/>
</dbReference>
<evidence type="ECO:0000313" key="13">
    <source>
        <dbReference type="EMBL" id="KAD4584217.1"/>
    </source>
</evidence>
<name>A0A5N6NA80_9ASTR</name>
<dbReference type="InterPro" id="IPR018506">
    <property type="entry name" value="Cyt_B5_heme-BS"/>
</dbReference>
<keyword evidence="2 11" id="KW-0349">Heme</keyword>
<keyword evidence="14" id="KW-1185">Reference proteome</keyword>
<dbReference type="AlphaFoldDB" id="A0A5N6NA80"/>
<dbReference type="InterPro" id="IPR050668">
    <property type="entry name" value="Cytochrome_b5"/>
</dbReference>
<feature type="domain" description="Cytochrome b5 heme-binding" evidence="12">
    <location>
        <begin position="5"/>
        <end position="81"/>
    </location>
</feature>
<evidence type="ECO:0000256" key="2">
    <source>
        <dbReference type="ARBA" id="ARBA00022617"/>
    </source>
</evidence>
<keyword evidence="7 11" id="KW-0408">Iron</keyword>
<evidence type="ECO:0000256" key="6">
    <source>
        <dbReference type="ARBA" id="ARBA00022848"/>
    </source>
</evidence>
<dbReference type="PROSITE" id="PS50255">
    <property type="entry name" value="CYTOCHROME_B5_2"/>
    <property type="match status" value="1"/>
</dbReference>
<dbReference type="PROSITE" id="PS00191">
    <property type="entry name" value="CYTOCHROME_B5_1"/>
    <property type="match status" value="1"/>
</dbReference>
<dbReference type="PRINTS" id="PR00363">
    <property type="entry name" value="CYTOCHROMEB5"/>
</dbReference>
<proteinExistence type="inferred from homology"/>
<dbReference type="FunFam" id="3.10.120.10:FF:000002">
    <property type="entry name" value="Cytochrome b5 type B"/>
    <property type="match status" value="1"/>
</dbReference>
<dbReference type="GO" id="GO:0005789">
    <property type="term" value="C:endoplasmic reticulum membrane"/>
    <property type="evidence" value="ECO:0007669"/>
    <property type="project" value="UniProtKB-SubCell"/>
</dbReference>
<reference evidence="13 14" key="1">
    <citation type="submission" date="2019-05" db="EMBL/GenBank/DDBJ databases">
        <title>Mikania micrantha, genome provides insights into the molecular mechanism of rapid growth.</title>
        <authorList>
            <person name="Liu B."/>
        </authorList>
    </citation>
    <scope>NUCLEOTIDE SEQUENCE [LARGE SCALE GENOMIC DNA]</scope>
    <source>
        <strain evidence="13">NLD-2019</strain>
        <tissue evidence="13">Leaf</tissue>
    </source>
</reference>
<sequence length="132" mass="14681">MTSQQKIFEFNEVKIHDTIGDCWVIIHGKVYDVTPFMDEHPGGAEVLLSSTGKDGTTDFENTGHSDEAKQLMGKYYIGEIDQSGVPLTLSHRARKNSEANSPGSDPTQELMAKILKFLVPFMILVMAFIAFK</sequence>
<dbReference type="PANTHER" id="PTHR19359">
    <property type="entry name" value="CYTOCHROME B5"/>
    <property type="match status" value="1"/>
</dbReference>
<dbReference type="InterPro" id="IPR001199">
    <property type="entry name" value="Cyt_B5-like_heme/steroid-bd"/>
</dbReference>
<evidence type="ECO:0000256" key="11">
    <source>
        <dbReference type="RuleBase" id="RU362121"/>
    </source>
</evidence>
<organism evidence="13 14">
    <name type="scientific">Mikania micrantha</name>
    <name type="common">bitter vine</name>
    <dbReference type="NCBI Taxonomy" id="192012"/>
    <lineage>
        <taxon>Eukaryota</taxon>
        <taxon>Viridiplantae</taxon>
        <taxon>Streptophyta</taxon>
        <taxon>Embryophyta</taxon>
        <taxon>Tracheophyta</taxon>
        <taxon>Spermatophyta</taxon>
        <taxon>Magnoliopsida</taxon>
        <taxon>eudicotyledons</taxon>
        <taxon>Gunneridae</taxon>
        <taxon>Pentapetalae</taxon>
        <taxon>asterids</taxon>
        <taxon>campanulids</taxon>
        <taxon>Asterales</taxon>
        <taxon>Asteraceae</taxon>
        <taxon>Asteroideae</taxon>
        <taxon>Heliantheae alliance</taxon>
        <taxon>Eupatorieae</taxon>
        <taxon>Mikania</taxon>
    </lineage>
</organism>